<evidence type="ECO:0000256" key="1">
    <source>
        <dbReference type="SAM" id="MobiDB-lite"/>
    </source>
</evidence>
<sequence>MIVTKVRYEIGDIHLRANNMSPKDADSYVLIKATDDFGNEIAFALSDVEADHLEMELSEANRRRRLAASVHHRTQTEPDVTIAPQAFGDDDQLSLERT</sequence>
<organism evidence="2 3">
    <name type="scientific">Cohnella pontilimi</name>
    <dbReference type="NCBI Taxonomy" id="2564100"/>
    <lineage>
        <taxon>Bacteria</taxon>
        <taxon>Bacillati</taxon>
        <taxon>Bacillota</taxon>
        <taxon>Bacilli</taxon>
        <taxon>Bacillales</taxon>
        <taxon>Paenibacillaceae</taxon>
        <taxon>Cohnella</taxon>
    </lineage>
</organism>
<dbReference type="RefSeq" id="WP_136777200.1">
    <property type="nucleotide sequence ID" value="NZ_SUPK01000003.1"/>
</dbReference>
<dbReference type="EMBL" id="SUPK01000003">
    <property type="protein sequence ID" value="TJY42781.1"/>
    <property type="molecule type" value="Genomic_DNA"/>
</dbReference>
<feature type="compositionally biased region" description="Acidic residues" evidence="1">
    <location>
        <begin position="88"/>
        <end position="98"/>
    </location>
</feature>
<dbReference type="AlphaFoldDB" id="A0A4U0FDD9"/>
<feature type="region of interest" description="Disordered" evidence="1">
    <location>
        <begin position="70"/>
        <end position="98"/>
    </location>
</feature>
<accession>A0A4U0FDD9</accession>
<dbReference type="Proteomes" id="UP000309673">
    <property type="component" value="Unassembled WGS sequence"/>
</dbReference>
<evidence type="ECO:0000313" key="2">
    <source>
        <dbReference type="EMBL" id="TJY42781.1"/>
    </source>
</evidence>
<protein>
    <submittedName>
        <fullName evidence="2">Uncharacterized protein</fullName>
    </submittedName>
</protein>
<keyword evidence="3" id="KW-1185">Reference proteome</keyword>
<proteinExistence type="predicted"/>
<name>A0A4U0FDD9_9BACL</name>
<reference evidence="2 3" key="1">
    <citation type="submission" date="2019-04" db="EMBL/GenBank/DDBJ databases">
        <title>Cohnella sp. nov., isolated from soil.</title>
        <authorList>
            <person name="Kim W."/>
        </authorList>
    </citation>
    <scope>NUCLEOTIDE SEQUENCE [LARGE SCALE GENOMIC DNA]</scope>
    <source>
        <strain evidence="2 3">CAU 1483</strain>
    </source>
</reference>
<comment type="caution">
    <text evidence="2">The sequence shown here is derived from an EMBL/GenBank/DDBJ whole genome shotgun (WGS) entry which is preliminary data.</text>
</comment>
<evidence type="ECO:0000313" key="3">
    <source>
        <dbReference type="Proteomes" id="UP000309673"/>
    </source>
</evidence>
<gene>
    <name evidence="2" type="ORF">E5161_08035</name>
</gene>
<dbReference type="OrthoDB" id="2680666at2"/>